<dbReference type="InterPro" id="IPR050926">
    <property type="entry name" value="Aconitase/IPM_isomerase"/>
</dbReference>
<evidence type="ECO:0000256" key="10">
    <source>
        <dbReference type="ARBA" id="ARBA00023128"/>
    </source>
</evidence>
<dbReference type="NCBIfam" id="NF005558">
    <property type="entry name" value="PRK07229.1"/>
    <property type="match status" value="1"/>
</dbReference>
<comment type="caution">
    <text evidence="17">The sequence shown here is derived from an EMBL/GenBank/DDBJ whole genome shotgun (WGS) entry which is preliminary data.</text>
</comment>
<dbReference type="PANTHER" id="PTHR43160">
    <property type="entry name" value="ACONITATE HYDRATASE B"/>
    <property type="match status" value="1"/>
</dbReference>
<name>A0A177TJ39_9BASI</name>
<evidence type="ECO:0000256" key="7">
    <source>
        <dbReference type="ARBA" id="ARBA00022946"/>
    </source>
</evidence>
<keyword evidence="8 13" id="KW-0408">Iron</keyword>
<dbReference type="PROSITE" id="PS01244">
    <property type="entry name" value="ACONITASE_2"/>
    <property type="match status" value="1"/>
</dbReference>
<dbReference type="PRINTS" id="PR00415">
    <property type="entry name" value="ACONITASE"/>
</dbReference>
<dbReference type="InterPro" id="IPR018136">
    <property type="entry name" value="Aconitase_4Fe-4S_BS"/>
</dbReference>
<dbReference type="FunFam" id="3.30.499.10:FF:000003">
    <property type="entry name" value="Aconitate hydratase, mitochondrial"/>
    <property type="match status" value="1"/>
</dbReference>
<evidence type="ECO:0000256" key="4">
    <source>
        <dbReference type="ARBA" id="ARBA00015940"/>
    </source>
</evidence>
<sequence>MLSLRALRAARTAARPATQTFTARATYATVAEEVKEIDSSVYQKKVEMSPMEKGQGHFINYKKMSERLDIVRSRLNRPLTLSEKVVYSHLDDPEGQDITRGQSYLKLRPDRVACQDATAQMALLQFMSAGLPTVAVPSTVHCDHLIEAQVGGAKDLARAIDINKEVYDFLATCTAKYGLGFWKPGSGIIHQIILENYAFPGGLMIGTDSHTPNAGGLGMVACGVGGADAVDVMANIPWELKCPKVVGVELTGKISGWTTPKDVILRVAGELTVKGGTGAIIEYKGAGVDSLSCTGMATICNMGAEIGATTSIFPYNSRMGDYLKATKRADIAELAAGYHRNLLPDQGAEYDRHITINLDELEPHVNGPFTPDLATPLSKFAEAVKKNGWPSELKVGLIGSCTNSSYEDMSRSAAIAAEALKHGLKTKSKFTITPGSEQIRATIARDGQMDILSEAGGVVLANACGPCIGQWDRTDVKKGDKNSIITSYNRNFTGRNDANPATHAFVASPDLVTAMVFAGDLTFNPMTDSLKGADGKEFKFSDPTGKELPPRGYDPGENTFQAPPEDRASVQVAIDPSSDRLQKLSPFKAWDGKNPTDLPVLIKAKGKCTTDHISAGGPWLKYRGHLENISQNCLIGAINHANDKANEIENLLTGEWAGVPAVAQYYRDNGRPWVVIGDENYGEGSSREHAALEPRFLGGRAIITRSFARIHETNLKKQGMLALTFQDPKDYDKVQPTDFVDLEGVTEFAPGSIVTLVAKHKDGSTDKIPLQHTYNAGQIEWFKNGSALNLMAAKANKA</sequence>
<dbReference type="PROSITE" id="PS00450">
    <property type="entry name" value="ACONITASE_1"/>
    <property type="match status" value="1"/>
</dbReference>
<protein>
    <recommendedName>
        <fullName evidence="4 13">Aconitate hydratase, mitochondrial</fullName>
        <shortName evidence="13">Aconitase</shortName>
        <ecNumber evidence="13">4.2.1.-</ecNumber>
    </recommendedName>
</protein>
<dbReference type="Gene3D" id="3.40.1060.10">
    <property type="entry name" value="Aconitase, Domain 2"/>
    <property type="match status" value="1"/>
</dbReference>
<reference evidence="17" key="2">
    <citation type="journal article" date="2019" name="IMA Fungus">
        <title>Genome sequencing and comparison of five Tilletia species to identify candidate genes for the detection of regulated species infecting wheat.</title>
        <authorList>
            <person name="Nguyen H.D.T."/>
            <person name="Sultana T."/>
            <person name="Kesanakurti P."/>
            <person name="Hambleton S."/>
        </authorList>
    </citation>
    <scope>NUCLEOTIDE SEQUENCE</scope>
    <source>
        <strain evidence="17">DAOMC 236416</strain>
    </source>
</reference>
<dbReference type="InterPro" id="IPR000573">
    <property type="entry name" value="AconitaseA/IPMdHydase_ssu_swvl"/>
</dbReference>
<evidence type="ECO:0000256" key="12">
    <source>
        <dbReference type="ARBA" id="ARBA00023501"/>
    </source>
</evidence>
<keyword evidence="11 13" id="KW-0456">Lyase</keyword>
<evidence type="ECO:0000256" key="2">
    <source>
        <dbReference type="ARBA" id="ARBA00004717"/>
    </source>
</evidence>
<dbReference type="GO" id="GO:0003994">
    <property type="term" value="F:aconitate hydratase activity"/>
    <property type="evidence" value="ECO:0007669"/>
    <property type="project" value="UniProtKB-EC"/>
</dbReference>
<dbReference type="GO" id="GO:0005829">
    <property type="term" value="C:cytosol"/>
    <property type="evidence" value="ECO:0007669"/>
    <property type="project" value="TreeGrafter"/>
</dbReference>
<dbReference type="EC" id="4.2.1.-" evidence="13"/>
<dbReference type="InterPro" id="IPR015932">
    <property type="entry name" value="Aconitase_dom2"/>
</dbReference>
<evidence type="ECO:0000256" key="1">
    <source>
        <dbReference type="ARBA" id="ARBA00004173"/>
    </source>
</evidence>
<evidence type="ECO:0000313" key="18">
    <source>
        <dbReference type="Proteomes" id="UP000077521"/>
    </source>
</evidence>
<evidence type="ECO:0000256" key="14">
    <source>
        <dbReference type="SAM" id="MobiDB-lite"/>
    </source>
</evidence>
<dbReference type="PANTHER" id="PTHR43160:SF3">
    <property type="entry name" value="ACONITATE HYDRATASE, MITOCHONDRIAL"/>
    <property type="match status" value="1"/>
</dbReference>
<comment type="subcellular location">
    <subcellularLocation>
        <location evidence="1 13">Mitochondrion</location>
    </subcellularLocation>
</comment>
<evidence type="ECO:0000256" key="13">
    <source>
        <dbReference type="RuleBase" id="RU362107"/>
    </source>
</evidence>
<proteinExistence type="inferred from homology"/>
<evidence type="ECO:0000256" key="9">
    <source>
        <dbReference type="ARBA" id="ARBA00023014"/>
    </source>
</evidence>
<comment type="pathway">
    <text evidence="2">Carbohydrate metabolism; tricarboxylic acid cycle; isocitrate from oxaloacetate: step 2/2.</text>
</comment>
<dbReference type="Proteomes" id="UP000077521">
    <property type="component" value="Unassembled WGS sequence"/>
</dbReference>
<evidence type="ECO:0000313" key="17">
    <source>
        <dbReference type="EMBL" id="KAE8258566.1"/>
    </source>
</evidence>
<comment type="similarity">
    <text evidence="3 13">Belongs to the aconitase/IPM isomerase family.</text>
</comment>
<evidence type="ECO:0000256" key="5">
    <source>
        <dbReference type="ARBA" id="ARBA00022532"/>
    </source>
</evidence>
<dbReference type="EMBL" id="LWDF02000065">
    <property type="protein sequence ID" value="KAE8258566.1"/>
    <property type="molecule type" value="Genomic_DNA"/>
</dbReference>
<keyword evidence="7 13" id="KW-0809">Transit peptide</keyword>
<dbReference type="InterPro" id="IPR036008">
    <property type="entry name" value="Aconitase_4Fe-4S_dom"/>
</dbReference>
<feature type="domain" description="Aconitase/3-isopropylmalate dehydratase large subunit alpha/beta/alpha" evidence="15">
    <location>
        <begin position="83"/>
        <end position="519"/>
    </location>
</feature>
<reference evidence="17" key="1">
    <citation type="submission" date="2016-04" db="EMBL/GenBank/DDBJ databases">
        <authorList>
            <person name="Nguyen H.D."/>
            <person name="Samba Siva P."/>
            <person name="Cullis J."/>
            <person name="Levesque C.A."/>
            <person name="Hambleton S."/>
        </authorList>
    </citation>
    <scope>NUCLEOTIDE SEQUENCE</scope>
    <source>
        <strain evidence="17">DAOMC 236416</strain>
    </source>
</reference>
<comment type="cofactor">
    <cofactor evidence="13">
        <name>[4Fe-4S] cluster</name>
        <dbReference type="ChEBI" id="CHEBI:49883"/>
    </cofactor>
    <text evidence="13">Binds 1 [4Fe-4S] cluster per subunit.</text>
</comment>
<dbReference type="CDD" id="cd01584">
    <property type="entry name" value="AcnA_Mitochondrial"/>
    <property type="match status" value="1"/>
</dbReference>
<keyword evidence="9 13" id="KW-0411">Iron-sulfur</keyword>
<organism evidence="17 18">
    <name type="scientific">Tilletia indica</name>
    <dbReference type="NCBI Taxonomy" id="43049"/>
    <lineage>
        <taxon>Eukaryota</taxon>
        <taxon>Fungi</taxon>
        <taxon>Dikarya</taxon>
        <taxon>Basidiomycota</taxon>
        <taxon>Ustilaginomycotina</taxon>
        <taxon>Exobasidiomycetes</taxon>
        <taxon>Tilletiales</taxon>
        <taxon>Tilletiaceae</taxon>
        <taxon>Tilletia</taxon>
    </lineage>
</organism>
<dbReference type="InterPro" id="IPR015928">
    <property type="entry name" value="Aconitase/3IPM_dehydase_swvl"/>
</dbReference>
<evidence type="ECO:0000259" key="16">
    <source>
        <dbReference type="Pfam" id="PF00694"/>
    </source>
</evidence>
<dbReference type="Pfam" id="PF00330">
    <property type="entry name" value="Aconitase"/>
    <property type="match status" value="1"/>
</dbReference>
<keyword evidence="18" id="KW-1185">Reference proteome</keyword>
<dbReference type="Pfam" id="PF00694">
    <property type="entry name" value="Aconitase_C"/>
    <property type="match status" value="1"/>
</dbReference>
<dbReference type="AlphaFoldDB" id="A0A177TJ39"/>
<evidence type="ECO:0000256" key="3">
    <source>
        <dbReference type="ARBA" id="ARBA00007185"/>
    </source>
</evidence>
<dbReference type="OrthoDB" id="2224430at2759"/>
<keyword evidence="5" id="KW-0816">Tricarboxylic acid cycle</keyword>
<accession>A0A177TJ39</accession>
<dbReference type="GO" id="GO:0005739">
    <property type="term" value="C:mitochondrion"/>
    <property type="evidence" value="ECO:0007669"/>
    <property type="project" value="UniProtKB-SubCell"/>
</dbReference>
<dbReference type="GO" id="GO:0051539">
    <property type="term" value="F:4 iron, 4 sulfur cluster binding"/>
    <property type="evidence" value="ECO:0007669"/>
    <property type="project" value="UniProtKB-UniRule"/>
</dbReference>
<dbReference type="Gene3D" id="3.20.19.10">
    <property type="entry name" value="Aconitase, domain 4"/>
    <property type="match status" value="1"/>
</dbReference>
<dbReference type="FunFam" id="3.40.1060.10:FF:000001">
    <property type="entry name" value="Aconitate hydratase, mitochondrial"/>
    <property type="match status" value="1"/>
</dbReference>
<comment type="catalytic activity">
    <reaction evidence="12">
        <text>citrate = D-threo-isocitrate</text>
        <dbReference type="Rhea" id="RHEA:10336"/>
        <dbReference type="ChEBI" id="CHEBI:15562"/>
        <dbReference type="ChEBI" id="CHEBI:16947"/>
        <dbReference type="EC" id="4.2.1.3"/>
    </reaction>
</comment>
<dbReference type="NCBIfam" id="TIGR01340">
    <property type="entry name" value="aconitase_mito"/>
    <property type="match status" value="1"/>
</dbReference>
<dbReference type="InterPro" id="IPR006248">
    <property type="entry name" value="Aconitase_mito-like"/>
</dbReference>
<feature type="region of interest" description="Disordered" evidence="14">
    <location>
        <begin position="534"/>
        <end position="565"/>
    </location>
</feature>
<dbReference type="InterPro" id="IPR015931">
    <property type="entry name" value="Acnase/IPM_dHydase_lsu_aba_1/3"/>
</dbReference>
<dbReference type="SUPFAM" id="SSF53732">
    <property type="entry name" value="Aconitase iron-sulfur domain"/>
    <property type="match status" value="1"/>
</dbReference>
<keyword evidence="6 13" id="KW-0479">Metal-binding</keyword>
<evidence type="ECO:0000256" key="8">
    <source>
        <dbReference type="ARBA" id="ARBA00023004"/>
    </source>
</evidence>
<gene>
    <name evidence="17" type="ORF">A4X13_0g1596</name>
</gene>
<keyword evidence="10 13" id="KW-0496">Mitochondrion</keyword>
<evidence type="ECO:0000259" key="15">
    <source>
        <dbReference type="Pfam" id="PF00330"/>
    </source>
</evidence>
<feature type="domain" description="Aconitase A/isopropylmalate dehydratase small subunit swivel" evidence="16">
    <location>
        <begin position="599"/>
        <end position="727"/>
    </location>
</feature>
<dbReference type="InterPro" id="IPR001030">
    <property type="entry name" value="Acoase/IPM_deHydtase_lsu_aba"/>
</dbReference>
<evidence type="ECO:0000256" key="11">
    <source>
        <dbReference type="ARBA" id="ARBA00023239"/>
    </source>
</evidence>
<dbReference type="GO" id="GO:0006099">
    <property type="term" value="P:tricarboxylic acid cycle"/>
    <property type="evidence" value="ECO:0007669"/>
    <property type="project" value="UniProtKB-KW"/>
</dbReference>
<dbReference type="FunFam" id="3.20.19.10:FF:000002">
    <property type="entry name" value="Aconitate hydratase, mitochondrial"/>
    <property type="match status" value="1"/>
</dbReference>
<dbReference type="GO" id="GO:0046872">
    <property type="term" value="F:metal ion binding"/>
    <property type="evidence" value="ECO:0007669"/>
    <property type="project" value="UniProtKB-UniRule"/>
</dbReference>
<evidence type="ECO:0000256" key="6">
    <source>
        <dbReference type="ARBA" id="ARBA00022723"/>
    </source>
</evidence>
<feature type="compositionally biased region" description="Basic and acidic residues" evidence="14">
    <location>
        <begin position="534"/>
        <end position="549"/>
    </location>
</feature>
<dbReference type="SUPFAM" id="SSF52016">
    <property type="entry name" value="LeuD/IlvD-like"/>
    <property type="match status" value="1"/>
</dbReference>
<dbReference type="Gene3D" id="3.30.499.10">
    <property type="entry name" value="Aconitase, domain 3"/>
    <property type="match status" value="2"/>
</dbReference>
<dbReference type="FunFam" id="3.30.499.10:FF:000004">
    <property type="entry name" value="Aconitate hydratase, mitochondrial"/>
    <property type="match status" value="1"/>
</dbReference>